<evidence type="ECO:0000313" key="1">
    <source>
        <dbReference type="EMBL" id="KAI8015511.1"/>
    </source>
</evidence>
<gene>
    <name evidence="1" type="ORF">LOK49_LG05G03273</name>
</gene>
<keyword evidence="2" id="KW-1185">Reference proteome</keyword>
<reference evidence="1 2" key="1">
    <citation type="journal article" date="2022" name="Plant J.">
        <title>Chromosome-level genome of Camellia lanceoleosa provides a valuable resource for understanding genome evolution and self-incompatibility.</title>
        <authorList>
            <person name="Gong W."/>
            <person name="Xiao S."/>
            <person name="Wang L."/>
            <person name="Liao Z."/>
            <person name="Chang Y."/>
            <person name="Mo W."/>
            <person name="Hu G."/>
            <person name="Li W."/>
            <person name="Zhao G."/>
            <person name="Zhu H."/>
            <person name="Hu X."/>
            <person name="Ji K."/>
            <person name="Xiang X."/>
            <person name="Song Q."/>
            <person name="Yuan D."/>
            <person name="Jin S."/>
            <person name="Zhang L."/>
        </authorList>
    </citation>
    <scope>NUCLEOTIDE SEQUENCE [LARGE SCALE GENOMIC DNA]</scope>
    <source>
        <strain evidence="1">SQ_2022a</strain>
    </source>
</reference>
<protein>
    <submittedName>
        <fullName evidence="1">F-box/kelch-repeat protein</fullName>
    </submittedName>
</protein>
<evidence type="ECO:0000313" key="2">
    <source>
        <dbReference type="Proteomes" id="UP001060215"/>
    </source>
</evidence>
<accession>A0ACC0HQT3</accession>
<name>A0ACC0HQT3_9ERIC</name>
<organism evidence="1 2">
    <name type="scientific">Camellia lanceoleosa</name>
    <dbReference type="NCBI Taxonomy" id="1840588"/>
    <lineage>
        <taxon>Eukaryota</taxon>
        <taxon>Viridiplantae</taxon>
        <taxon>Streptophyta</taxon>
        <taxon>Embryophyta</taxon>
        <taxon>Tracheophyta</taxon>
        <taxon>Spermatophyta</taxon>
        <taxon>Magnoliopsida</taxon>
        <taxon>eudicotyledons</taxon>
        <taxon>Gunneridae</taxon>
        <taxon>Pentapetalae</taxon>
        <taxon>asterids</taxon>
        <taxon>Ericales</taxon>
        <taxon>Theaceae</taxon>
        <taxon>Camellia</taxon>
    </lineage>
</organism>
<proteinExistence type="predicted"/>
<sequence length="109" mass="12434">MIYSSSSRPSSNTFVYDSVINLWSQFDSVDSVLGNNHQEAVSCNGILYFTTPEPFSILCFDLENRKWERSAIEMPGELTFARLVSDGVEKMFLVRIGRWDLERNESVGV</sequence>
<dbReference type="Proteomes" id="UP001060215">
    <property type="component" value="Chromosome 4"/>
</dbReference>
<dbReference type="EMBL" id="CM045761">
    <property type="protein sequence ID" value="KAI8015511.1"/>
    <property type="molecule type" value="Genomic_DNA"/>
</dbReference>
<comment type="caution">
    <text evidence="1">The sequence shown here is derived from an EMBL/GenBank/DDBJ whole genome shotgun (WGS) entry which is preliminary data.</text>
</comment>